<dbReference type="InParanoid" id="A0A2T3AQG7"/>
<accession>A0A2T3AQG7</accession>
<proteinExistence type="predicted"/>
<dbReference type="GeneID" id="36574100"/>
<evidence type="ECO:0000256" key="1">
    <source>
        <dbReference type="SAM" id="MobiDB-lite"/>
    </source>
</evidence>
<dbReference type="RefSeq" id="XP_024716870.1">
    <property type="nucleotide sequence ID" value="XM_024866019.1"/>
</dbReference>
<sequence>MPVHQKTSWNKHCTIVTCLWQPRPIKRHKYLAMGTADASRLPQKTVTFDPYSSEDVHVFHACMEGDGNVLKPVQKFSSATPRESFGGLPKIYQEGSRKEAGDLSFISEKRQALWVQQSYIENLDVSYSTDMLLGKIGSITKSRSLNALFGVVTRPLMELALLLYTHMASNLQNAGSFGREVTDFKTGCGNEATLSSSWNDSQFSVGTEDASTALGIRQRPSILGNQPATHGGGQEHDHNYAEDAVDSWREGDDASEGSTCPEQRQKRGQTLSKGSKAYLGSLIKDTICTRQTTLHEIPRPLTMYLPFVLSLVHHVLPGSWPRV</sequence>
<dbReference type="AlphaFoldDB" id="A0A2T3AQG7"/>
<organism evidence="2 3">
    <name type="scientific">Amorphotheca resinae ATCC 22711</name>
    <dbReference type="NCBI Taxonomy" id="857342"/>
    <lineage>
        <taxon>Eukaryota</taxon>
        <taxon>Fungi</taxon>
        <taxon>Dikarya</taxon>
        <taxon>Ascomycota</taxon>
        <taxon>Pezizomycotina</taxon>
        <taxon>Leotiomycetes</taxon>
        <taxon>Helotiales</taxon>
        <taxon>Amorphothecaceae</taxon>
        <taxon>Amorphotheca</taxon>
    </lineage>
</organism>
<name>A0A2T3AQG7_AMORE</name>
<reference evidence="2 3" key="1">
    <citation type="journal article" date="2018" name="New Phytol.">
        <title>Comparative genomics and transcriptomics depict ericoid mycorrhizal fungi as versatile saprotrophs and plant mutualists.</title>
        <authorList>
            <person name="Martino E."/>
            <person name="Morin E."/>
            <person name="Grelet G.A."/>
            <person name="Kuo A."/>
            <person name="Kohler A."/>
            <person name="Daghino S."/>
            <person name="Barry K.W."/>
            <person name="Cichocki N."/>
            <person name="Clum A."/>
            <person name="Dockter R.B."/>
            <person name="Hainaut M."/>
            <person name="Kuo R.C."/>
            <person name="LaButti K."/>
            <person name="Lindahl B.D."/>
            <person name="Lindquist E.A."/>
            <person name="Lipzen A."/>
            <person name="Khouja H.R."/>
            <person name="Magnuson J."/>
            <person name="Murat C."/>
            <person name="Ohm R.A."/>
            <person name="Singer S.W."/>
            <person name="Spatafora J.W."/>
            <person name="Wang M."/>
            <person name="Veneault-Fourrey C."/>
            <person name="Henrissat B."/>
            <person name="Grigoriev I.V."/>
            <person name="Martin F.M."/>
            <person name="Perotto S."/>
        </authorList>
    </citation>
    <scope>NUCLEOTIDE SEQUENCE [LARGE SCALE GENOMIC DNA]</scope>
    <source>
        <strain evidence="2 3">ATCC 22711</strain>
    </source>
</reference>
<dbReference type="EMBL" id="KZ679018">
    <property type="protein sequence ID" value="PSS08472.1"/>
    <property type="molecule type" value="Genomic_DNA"/>
</dbReference>
<evidence type="ECO:0000313" key="2">
    <source>
        <dbReference type="EMBL" id="PSS08472.1"/>
    </source>
</evidence>
<keyword evidence="3" id="KW-1185">Reference proteome</keyword>
<dbReference type="Proteomes" id="UP000241818">
    <property type="component" value="Unassembled WGS sequence"/>
</dbReference>
<protein>
    <submittedName>
        <fullName evidence="2">Uncharacterized protein</fullName>
    </submittedName>
</protein>
<evidence type="ECO:0000313" key="3">
    <source>
        <dbReference type="Proteomes" id="UP000241818"/>
    </source>
</evidence>
<feature type="compositionally biased region" description="Polar residues" evidence="1">
    <location>
        <begin position="256"/>
        <end position="272"/>
    </location>
</feature>
<gene>
    <name evidence="2" type="ORF">M430DRAFT_31210</name>
</gene>
<feature type="region of interest" description="Disordered" evidence="1">
    <location>
        <begin position="245"/>
        <end position="272"/>
    </location>
</feature>